<dbReference type="Proteomes" id="UP000188879">
    <property type="component" value="Unassembled WGS sequence"/>
</dbReference>
<name>A0A1V2GXM8_9PROT</name>
<comment type="caution">
    <text evidence="6">The sequence shown here is derived from an EMBL/GenBank/DDBJ whole genome shotgun (WGS) entry which is preliminary data.</text>
</comment>
<feature type="domain" description="HTH lysR-type" evidence="5">
    <location>
        <begin position="5"/>
        <end position="62"/>
    </location>
</feature>
<keyword evidence="4" id="KW-0804">Transcription</keyword>
<organism evidence="6 7">
    <name type="scientific">Teichococcus deserti</name>
    <dbReference type="NCBI Taxonomy" id="1817963"/>
    <lineage>
        <taxon>Bacteria</taxon>
        <taxon>Pseudomonadati</taxon>
        <taxon>Pseudomonadota</taxon>
        <taxon>Alphaproteobacteria</taxon>
        <taxon>Acetobacterales</taxon>
        <taxon>Roseomonadaceae</taxon>
        <taxon>Roseomonas</taxon>
    </lineage>
</organism>
<dbReference type="Pfam" id="PF00126">
    <property type="entry name" value="HTH_1"/>
    <property type="match status" value="1"/>
</dbReference>
<dbReference type="Pfam" id="PF03466">
    <property type="entry name" value="LysR_substrate"/>
    <property type="match status" value="1"/>
</dbReference>
<reference evidence="6 7" key="1">
    <citation type="submission" date="2016-10" db="EMBL/GenBank/DDBJ databases">
        <title>Draft Genome sequence of Roseomonas sp. strain M3.</title>
        <authorList>
            <person name="Subhash Y."/>
            <person name="Lee S."/>
        </authorList>
    </citation>
    <scope>NUCLEOTIDE SEQUENCE [LARGE SCALE GENOMIC DNA]</scope>
    <source>
        <strain evidence="6 7">M3</strain>
    </source>
</reference>
<comment type="similarity">
    <text evidence="1">Belongs to the LysR transcriptional regulatory family.</text>
</comment>
<dbReference type="PROSITE" id="PS50931">
    <property type="entry name" value="HTH_LYSR"/>
    <property type="match status" value="1"/>
</dbReference>
<keyword evidence="2" id="KW-0805">Transcription regulation</keyword>
<dbReference type="GO" id="GO:0003677">
    <property type="term" value="F:DNA binding"/>
    <property type="evidence" value="ECO:0007669"/>
    <property type="project" value="UniProtKB-KW"/>
</dbReference>
<dbReference type="EMBL" id="MLCO01000225">
    <property type="protein sequence ID" value="ONG49501.1"/>
    <property type="molecule type" value="Genomic_DNA"/>
</dbReference>
<evidence type="ECO:0000256" key="3">
    <source>
        <dbReference type="ARBA" id="ARBA00023125"/>
    </source>
</evidence>
<dbReference type="FunFam" id="1.10.10.10:FF:000001">
    <property type="entry name" value="LysR family transcriptional regulator"/>
    <property type="match status" value="1"/>
</dbReference>
<dbReference type="InterPro" id="IPR058163">
    <property type="entry name" value="LysR-type_TF_proteobact-type"/>
</dbReference>
<dbReference type="AlphaFoldDB" id="A0A1V2GXM8"/>
<proteinExistence type="inferred from homology"/>
<dbReference type="SUPFAM" id="SSF53850">
    <property type="entry name" value="Periplasmic binding protein-like II"/>
    <property type="match status" value="1"/>
</dbReference>
<accession>A0A1V2GXM8</accession>
<keyword evidence="3" id="KW-0238">DNA-binding</keyword>
<evidence type="ECO:0000313" key="6">
    <source>
        <dbReference type="EMBL" id="ONG49501.1"/>
    </source>
</evidence>
<evidence type="ECO:0000259" key="5">
    <source>
        <dbReference type="PROSITE" id="PS50931"/>
    </source>
</evidence>
<evidence type="ECO:0000313" key="7">
    <source>
        <dbReference type="Proteomes" id="UP000188879"/>
    </source>
</evidence>
<gene>
    <name evidence="6" type="ORF">BKE38_20705</name>
</gene>
<keyword evidence="7" id="KW-1185">Reference proteome</keyword>
<dbReference type="InterPro" id="IPR005119">
    <property type="entry name" value="LysR_subst-bd"/>
</dbReference>
<sequence length="301" mass="32476">MLPSERLKGIEAFVAAADLGSFTAAAQRLNLTTSAISKSVGRLEVRLGCRLFERTTRRLALTSEGAAFQATCVKVLAELAEAEAVLAAQASEPVGRVKLDVPIAFGRLRVMPLLLRLAERHPALRPHVTFTDRYVDVLEEGIDVAVRIGQAQGLSDGLARRHLGSEHRIFCAAPAYLARRGVPGNRRDLLAADRILYGRSDGTASAWRLGGTDGDEDKASDARLVLGSAEAQVEAVKAGFGIAQLATWLIQQELDRGELVEVLPDFATEGLALQLVWPKSRQLSPKVDALLTLLSAELRID</sequence>
<dbReference type="InterPro" id="IPR036390">
    <property type="entry name" value="WH_DNA-bd_sf"/>
</dbReference>
<evidence type="ECO:0000256" key="2">
    <source>
        <dbReference type="ARBA" id="ARBA00023015"/>
    </source>
</evidence>
<dbReference type="SUPFAM" id="SSF46785">
    <property type="entry name" value="Winged helix' DNA-binding domain"/>
    <property type="match status" value="1"/>
</dbReference>
<dbReference type="InterPro" id="IPR000847">
    <property type="entry name" value="LysR_HTH_N"/>
</dbReference>
<dbReference type="RefSeq" id="WP_076959197.1">
    <property type="nucleotide sequence ID" value="NZ_MLCO01000225.1"/>
</dbReference>
<protein>
    <submittedName>
        <fullName evidence="6">LysR family transcriptional regulator</fullName>
    </submittedName>
</protein>
<dbReference type="GO" id="GO:0003700">
    <property type="term" value="F:DNA-binding transcription factor activity"/>
    <property type="evidence" value="ECO:0007669"/>
    <property type="project" value="InterPro"/>
</dbReference>
<dbReference type="PANTHER" id="PTHR30537:SF5">
    <property type="entry name" value="HTH-TYPE TRANSCRIPTIONAL ACTIVATOR TTDR-RELATED"/>
    <property type="match status" value="1"/>
</dbReference>
<dbReference type="Gene3D" id="1.10.10.10">
    <property type="entry name" value="Winged helix-like DNA-binding domain superfamily/Winged helix DNA-binding domain"/>
    <property type="match status" value="1"/>
</dbReference>
<evidence type="ECO:0000256" key="4">
    <source>
        <dbReference type="ARBA" id="ARBA00023163"/>
    </source>
</evidence>
<evidence type="ECO:0000256" key="1">
    <source>
        <dbReference type="ARBA" id="ARBA00009437"/>
    </source>
</evidence>
<dbReference type="OrthoDB" id="9812435at2"/>
<dbReference type="InterPro" id="IPR036388">
    <property type="entry name" value="WH-like_DNA-bd_sf"/>
</dbReference>
<dbReference type="PANTHER" id="PTHR30537">
    <property type="entry name" value="HTH-TYPE TRANSCRIPTIONAL REGULATOR"/>
    <property type="match status" value="1"/>
</dbReference>
<dbReference type="PRINTS" id="PR00039">
    <property type="entry name" value="HTHLYSR"/>
</dbReference>
<dbReference type="Gene3D" id="3.40.190.290">
    <property type="match status" value="1"/>
</dbReference>